<dbReference type="GO" id="GO:0004540">
    <property type="term" value="F:RNA nuclease activity"/>
    <property type="evidence" value="ECO:0007669"/>
    <property type="project" value="TreeGrafter"/>
</dbReference>
<dbReference type="SMART" id="SM00092">
    <property type="entry name" value="RNAse_Pc"/>
    <property type="match status" value="1"/>
</dbReference>
<dbReference type="PANTHER" id="PTHR11437:SF66">
    <property type="entry name" value="RNASE 3"/>
    <property type="match status" value="1"/>
</dbReference>
<proteinExistence type="inferred from homology"/>
<organism evidence="3 4">
    <name type="scientific">Amphilophus citrinellus</name>
    <name type="common">Midas cichlid</name>
    <name type="synonym">Cichlasoma citrinellum</name>
    <dbReference type="NCBI Taxonomy" id="61819"/>
    <lineage>
        <taxon>Eukaryota</taxon>
        <taxon>Metazoa</taxon>
        <taxon>Chordata</taxon>
        <taxon>Craniata</taxon>
        <taxon>Vertebrata</taxon>
        <taxon>Euteleostomi</taxon>
        <taxon>Actinopterygii</taxon>
        <taxon>Neopterygii</taxon>
        <taxon>Teleostei</taxon>
        <taxon>Neoteleostei</taxon>
        <taxon>Acanthomorphata</taxon>
        <taxon>Ovalentaria</taxon>
        <taxon>Cichlomorphae</taxon>
        <taxon>Cichliformes</taxon>
        <taxon>Cichlidae</taxon>
        <taxon>New World cichlids</taxon>
        <taxon>Cichlasomatinae</taxon>
        <taxon>Heroini</taxon>
        <taxon>Amphilophus</taxon>
    </lineage>
</organism>
<dbReference type="Gene3D" id="3.10.130.10">
    <property type="entry name" value="Ribonuclease A-like domain"/>
    <property type="match status" value="1"/>
</dbReference>
<evidence type="ECO:0000313" key="4">
    <source>
        <dbReference type="Proteomes" id="UP000261340"/>
    </source>
</evidence>
<evidence type="ECO:0000313" key="3">
    <source>
        <dbReference type="Ensembl" id="ENSACIP00000010607.1"/>
    </source>
</evidence>
<evidence type="ECO:0000256" key="1">
    <source>
        <dbReference type="ARBA" id="ARBA00005600"/>
    </source>
</evidence>
<dbReference type="InterPro" id="IPR001427">
    <property type="entry name" value="RNaseA"/>
</dbReference>
<dbReference type="Proteomes" id="UP000261340">
    <property type="component" value="Unplaced"/>
</dbReference>
<protein>
    <recommendedName>
        <fullName evidence="2">Ribonuclease A-domain domain-containing protein</fullName>
    </recommendedName>
</protein>
<feature type="domain" description="Ribonuclease A-domain" evidence="2">
    <location>
        <begin position="5"/>
        <end position="109"/>
    </location>
</feature>
<dbReference type="GO" id="GO:0003676">
    <property type="term" value="F:nucleic acid binding"/>
    <property type="evidence" value="ECO:0007669"/>
    <property type="project" value="InterPro"/>
</dbReference>
<comment type="similarity">
    <text evidence="1">Belongs to the pancreatic ribonuclease family.</text>
</comment>
<keyword evidence="4" id="KW-1185">Reference proteome</keyword>
<dbReference type="Ensembl" id="ENSACIT00000010912.1">
    <property type="protein sequence ID" value="ENSACIP00000010607.1"/>
    <property type="gene ID" value="ENSACIG00000008316.1"/>
</dbReference>
<dbReference type="InterPro" id="IPR023412">
    <property type="entry name" value="RNaseA_domain"/>
</dbReference>
<dbReference type="OMA" id="IDCERSS"/>
<reference evidence="3" key="1">
    <citation type="submission" date="2025-08" db="UniProtKB">
        <authorList>
            <consortium name="Ensembl"/>
        </authorList>
    </citation>
    <scope>IDENTIFICATION</scope>
</reference>
<evidence type="ECO:0000259" key="2">
    <source>
        <dbReference type="SMART" id="SM00092"/>
    </source>
</evidence>
<sequence>FHVKLLISYKDFKKKHLLPVKGPQKCYDMMKNINKKSECREIHTFIKDQEASVKVLCKGKKEEVITPELNVIDCVRSNETPCAYNDTPQTVQKKIKCKKGLPVYLEKTVDVGIK</sequence>
<reference evidence="3" key="2">
    <citation type="submission" date="2025-09" db="UniProtKB">
        <authorList>
            <consortium name="Ensembl"/>
        </authorList>
    </citation>
    <scope>IDENTIFICATION</scope>
</reference>
<name>A0A3Q0RJW9_AMPCI</name>
<accession>A0A3Q0RJW9</accession>
<dbReference type="Pfam" id="PF00074">
    <property type="entry name" value="RnaseA"/>
    <property type="match status" value="1"/>
</dbReference>
<dbReference type="PANTHER" id="PTHR11437">
    <property type="entry name" value="RIBONUCLEASE"/>
    <property type="match status" value="1"/>
</dbReference>
<dbReference type="AlphaFoldDB" id="A0A3Q0RJW9"/>
<dbReference type="InterPro" id="IPR036816">
    <property type="entry name" value="RNaseA-like_dom_sf"/>
</dbReference>
<dbReference type="GeneTree" id="ENSGT00670000099148"/>
<dbReference type="SUPFAM" id="SSF54076">
    <property type="entry name" value="RNase A-like"/>
    <property type="match status" value="1"/>
</dbReference>
<dbReference type="GO" id="GO:0050830">
    <property type="term" value="P:defense response to Gram-positive bacterium"/>
    <property type="evidence" value="ECO:0007669"/>
    <property type="project" value="TreeGrafter"/>
</dbReference>